<proteinExistence type="predicted"/>
<gene>
    <name evidence="1" type="ORF">IE53DRAFT_70322</name>
</gene>
<sequence>MNCGLWLLLYGHLFSSHSTSSSFPFASGRESYLSLSLSLSLSHTHTHTRTRTRTDGDGESQRKLRVKGDRERERERQERKEKEWGIRVGRIDNRQAKRQPPARVTKSNQGPSPTRTYRSLARFTACQTIAPDLPCRPLSMACESSRSIPQGQIKSFKGRN</sequence>
<accession>A0ACD0P8R4</accession>
<protein>
    <submittedName>
        <fullName evidence="1">Uncharacterized protein</fullName>
    </submittedName>
</protein>
<name>A0ACD0P8R4_9BASI</name>
<organism evidence="1 2">
    <name type="scientific">Violaceomyces palustris</name>
    <dbReference type="NCBI Taxonomy" id="1673888"/>
    <lineage>
        <taxon>Eukaryota</taxon>
        <taxon>Fungi</taxon>
        <taxon>Dikarya</taxon>
        <taxon>Basidiomycota</taxon>
        <taxon>Ustilaginomycotina</taxon>
        <taxon>Ustilaginomycetes</taxon>
        <taxon>Violaceomycetales</taxon>
        <taxon>Violaceomycetaceae</taxon>
        <taxon>Violaceomyces</taxon>
    </lineage>
</organism>
<reference evidence="1 2" key="1">
    <citation type="journal article" date="2018" name="Mol. Biol. Evol.">
        <title>Broad Genomic Sampling Reveals a Smut Pathogenic Ancestry of the Fungal Clade Ustilaginomycotina.</title>
        <authorList>
            <person name="Kijpornyongpan T."/>
            <person name="Mondo S.J."/>
            <person name="Barry K."/>
            <person name="Sandor L."/>
            <person name="Lee J."/>
            <person name="Lipzen A."/>
            <person name="Pangilinan J."/>
            <person name="LaButti K."/>
            <person name="Hainaut M."/>
            <person name="Henrissat B."/>
            <person name="Grigoriev I.V."/>
            <person name="Spatafora J.W."/>
            <person name="Aime M.C."/>
        </authorList>
    </citation>
    <scope>NUCLEOTIDE SEQUENCE [LARGE SCALE GENOMIC DNA]</scope>
    <source>
        <strain evidence="1 2">SA 807</strain>
    </source>
</reference>
<evidence type="ECO:0000313" key="2">
    <source>
        <dbReference type="Proteomes" id="UP000245626"/>
    </source>
</evidence>
<keyword evidence="2" id="KW-1185">Reference proteome</keyword>
<evidence type="ECO:0000313" key="1">
    <source>
        <dbReference type="EMBL" id="PWN54449.1"/>
    </source>
</evidence>
<dbReference type="Proteomes" id="UP000245626">
    <property type="component" value="Unassembled WGS sequence"/>
</dbReference>
<dbReference type="EMBL" id="KZ819684">
    <property type="protein sequence ID" value="PWN54449.1"/>
    <property type="molecule type" value="Genomic_DNA"/>
</dbReference>